<comment type="caution">
    <text evidence="9">The sequence shown here is derived from an EMBL/GenBank/DDBJ whole genome shotgun (WGS) entry which is preliminary data.</text>
</comment>
<comment type="subcellular location">
    <subcellularLocation>
        <location evidence="1">Cell membrane</location>
    </subcellularLocation>
</comment>
<keyword evidence="3" id="KW-0433">Leucine-rich repeat</keyword>
<accession>A0A7J7NPV3</accession>
<dbReference type="GO" id="GO:0005886">
    <property type="term" value="C:plasma membrane"/>
    <property type="evidence" value="ECO:0007669"/>
    <property type="project" value="UniProtKB-SubCell"/>
</dbReference>
<dbReference type="PANTHER" id="PTHR48010">
    <property type="entry name" value="OS05G0588300 PROTEIN"/>
    <property type="match status" value="1"/>
</dbReference>
<keyword evidence="10" id="KW-1185">Reference proteome</keyword>
<dbReference type="FunFam" id="3.80.10.10:FF:000269">
    <property type="entry name" value="Piriformospora indica-insensitive protein 2"/>
    <property type="match status" value="1"/>
</dbReference>
<dbReference type="FunFam" id="3.80.10.10:FF:000375">
    <property type="entry name" value="Piriformospora indica-insensitive protein 2"/>
    <property type="match status" value="1"/>
</dbReference>
<dbReference type="SUPFAM" id="SSF52058">
    <property type="entry name" value="L domain-like"/>
    <property type="match status" value="1"/>
</dbReference>
<name>A0A7J7NPV3_9MAGN</name>
<evidence type="ECO:0000313" key="9">
    <source>
        <dbReference type="EMBL" id="KAF6168992.1"/>
    </source>
</evidence>
<evidence type="ECO:0000256" key="6">
    <source>
        <dbReference type="ARBA" id="ARBA00023136"/>
    </source>
</evidence>
<dbReference type="FunFam" id="3.80.10.10:FF:000299">
    <property type="entry name" value="Piriformospora indica-insensitive protein 2"/>
    <property type="match status" value="1"/>
</dbReference>
<keyword evidence="5" id="KW-0677">Repeat</keyword>
<gene>
    <name evidence="9" type="ORF">GIB67_038489</name>
</gene>
<evidence type="ECO:0000256" key="1">
    <source>
        <dbReference type="ARBA" id="ARBA00004236"/>
    </source>
</evidence>
<dbReference type="InterPro" id="IPR055414">
    <property type="entry name" value="LRR_R13L4/SHOC2-like"/>
</dbReference>
<keyword evidence="6" id="KW-0472">Membrane</keyword>
<keyword evidence="2" id="KW-1003">Cell membrane</keyword>
<feature type="chain" id="PRO_5029569187" description="Disease resistance R13L4/SHOC-2-like LRR domain-containing protein" evidence="7">
    <location>
        <begin position="33"/>
        <end position="492"/>
    </location>
</feature>
<evidence type="ECO:0000256" key="2">
    <source>
        <dbReference type="ARBA" id="ARBA00022475"/>
    </source>
</evidence>
<evidence type="ECO:0000256" key="3">
    <source>
        <dbReference type="ARBA" id="ARBA00022614"/>
    </source>
</evidence>
<evidence type="ECO:0000256" key="5">
    <source>
        <dbReference type="ARBA" id="ARBA00022737"/>
    </source>
</evidence>
<sequence length="492" mass="54456">MGIKIFFSNTKGKGHEVVVVLCFLCSVLSVLCGEVETELAPMKKTERDALFYGIQGFVGKWWNGSELYPDPCGWTPIEGVSCDNYDGFWYVTVLNIGLIHENSLECISNAEFPQHLFELKHLQTLSFTNCFQYPHHLISIPTDKWESLAGSLLSLEFRSNPSLRGHVPLSFGSLTKLQSLVLVENGLTGEIPYNFGNFVGLKRLVLTDSGFTGRIPDSLGELTKLLILDFSRNSLNGQLPFTFGGLTSLLKLDLSNNLLEGHIPSELRKLKNLTLLDIRNNKFKGGLSQPLQEMVSLEEMALSNNPIGGNIMSFHWENLQNLVSLDLSNMGLNGEIPESLTKLKKLRFLGLRNNNLSGEISPKLATDLPCLSALYFNGNNLIGELKFSGWFYKKMGRRFGAWGNQNLCFPVELMATGHVPFGVKACQGENEVILMDSKTRTNNNKLVGENINYNSSFFVSLGTSTCGGVGGTLWGSLVKEIVITLLLLNVIL</sequence>
<dbReference type="GO" id="GO:0051707">
    <property type="term" value="P:response to other organism"/>
    <property type="evidence" value="ECO:0007669"/>
    <property type="project" value="UniProtKB-ARBA"/>
</dbReference>
<reference evidence="9 10" key="1">
    <citation type="journal article" date="2020" name="IScience">
        <title>Genome Sequencing of the Endangered Kingdonia uniflora (Circaeasteraceae, Ranunculales) Reveals Potential Mechanisms of Evolutionary Specialization.</title>
        <authorList>
            <person name="Sun Y."/>
            <person name="Deng T."/>
            <person name="Zhang A."/>
            <person name="Moore M.J."/>
            <person name="Landis J.B."/>
            <person name="Lin N."/>
            <person name="Zhang H."/>
            <person name="Zhang X."/>
            <person name="Huang J."/>
            <person name="Zhang X."/>
            <person name="Sun H."/>
            <person name="Wang H."/>
        </authorList>
    </citation>
    <scope>NUCLEOTIDE SEQUENCE [LARGE SCALE GENOMIC DNA]</scope>
    <source>
        <strain evidence="9">TB1705</strain>
        <tissue evidence="9">Leaf</tissue>
    </source>
</reference>
<evidence type="ECO:0000259" key="8">
    <source>
        <dbReference type="Pfam" id="PF23598"/>
    </source>
</evidence>
<evidence type="ECO:0000256" key="7">
    <source>
        <dbReference type="SAM" id="SignalP"/>
    </source>
</evidence>
<dbReference type="AlphaFoldDB" id="A0A7J7NPV3"/>
<proteinExistence type="predicted"/>
<organism evidence="9 10">
    <name type="scientific">Kingdonia uniflora</name>
    <dbReference type="NCBI Taxonomy" id="39325"/>
    <lineage>
        <taxon>Eukaryota</taxon>
        <taxon>Viridiplantae</taxon>
        <taxon>Streptophyta</taxon>
        <taxon>Embryophyta</taxon>
        <taxon>Tracheophyta</taxon>
        <taxon>Spermatophyta</taxon>
        <taxon>Magnoliopsida</taxon>
        <taxon>Ranunculales</taxon>
        <taxon>Circaeasteraceae</taxon>
        <taxon>Kingdonia</taxon>
    </lineage>
</organism>
<dbReference type="PANTHER" id="PTHR48010:SF5">
    <property type="entry name" value="PROTEIN TOO MANY MOUTHS"/>
    <property type="match status" value="1"/>
</dbReference>
<evidence type="ECO:0000313" key="10">
    <source>
        <dbReference type="Proteomes" id="UP000541444"/>
    </source>
</evidence>
<dbReference type="Proteomes" id="UP000541444">
    <property type="component" value="Unassembled WGS sequence"/>
</dbReference>
<dbReference type="Gene3D" id="3.80.10.10">
    <property type="entry name" value="Ribonuclease Inhibitor"/>
    <property type="match status" value="3"/>
</dbReference>
<dbReference type="Pfam" id="PF23598">
    <property type="entry name" value="LRR_14"/>
    <property type="match status" value="1"/>
</dbReference>
<dbReference type="OrthoDB" id="676979at2759"/>
<protein>
    <recommendedName>
        <fullName evidence="8">Disease resistance R13L4/SHOC-2-like LRR domain-containing protein</fullName>
    </recommendedName>
</protein>
<keyword evidence="4 7" id="KW-0732">Signal</keyword>
<feature type="signal peptide" evidence="7">
    <location>
        <begin position="1"/>
        <end position="32"/>
    </location>
</feature>
<dbReference type="InterPro" id="IPR050994">
    <property type="entry name" value="At_inactive_RLKs"/>
</dbReference>
<dbReference type="InterPro" id="IPR032675">
    <property type="entry name" value="LRR_dom_sf"/>
</dbReference>
<dbReference type="EMBL" id="JACGCM010000671">
    <property type="protein sequence ID" value="KAF6168992.1"/>
    <property type="molecule type" value="Genomic_DNA"/>
</dbReference>
<feature type="domain" description="Disease resistance R13L4/SHOC-2-like LRR" evidence="8">
    <location>
        <begin position="170"/>
        <end position="377"/>
    </location>
</feature>
<evidence type="ECO:0000256" key="4">
    <source>
        <dbReference type="ARBA" id="ARBA00022729"/>
    </source>
</evidence>